<dbReference type="InterPro" id="IPR014722">
    <property type="entry name" value="Rib_uL2_dom2"/>
</dbReference>
<gene>
    <name evidence="5" type="ORF">QBC47DRAFT_128565</name>
</gene>
<comment type="similarity">
    <text evidence="1">Belongs to the universal ribosomal protein uL24 family.</text>
</comment>
<feature type="compositionally biased region" description="Basic and acidic residues" evidence="4">
    <location>
        <begin position="381"/>
        <end position="396"/>
    </location>
</feature>
<feature type="region of interest" description="Disordered" evidence="4">
    <location>
        <begin position="16"/>
        <end position="36"/>
    </location>
</feature>
<dbReference type="SUPFAM" id="SSF50104">
    <property type="entry name" value="Translation proteins SH3-like domain"/>
    <property type="match status" value="1"/>
</dbReference>
<evidence type="ECO:0000313" key="6">
    <source>
        <dbReference type="Proteomes" id="UP001239445"/>
    </source>
</evidence>
<dbReference type="GO" id="GO:0006412">
    <property type="term" value="P:translation"/>
    <property type="evidence" value="ECO:0007669"/>
    <property type="project" value="InterPro"/>
</dbReference>
<sequence length="396" mass="45430">MDKILRRVRMAERQVARRAKRREEQQAASERANTRQQVINYRRQAGSRLATAIKHRHEDWELGPLAPRRDVSRADKYGTYWGSVHAESANLSVTLTEEQRQARAAWAGGAEHLCLAPKDRVVIQDGPYKGRISKILRINEDTMTVELEGVMANQTIPDYMRPEGMDPVEPYQVPIPISSVRLVHPIQDPTTGTFRDVIIRELKPASIRRDRPTRDVSFKRVVPGENIEIPWPSKPEPDYVAHPVDTLRIDVDERTFVPTLLRPPMPEVVLDELRNRYSKFRTRHTEEYIAQKEAEEAEKKARSQSARSMLLPVQELNRKLRAERRALGQPVLTEEMLARIGEVMARNAEARAKGKTVAQLEEMQRLPRGVDEVQSAVEQLSLREDESSTPEDQPRS</sequence>
<dbReference type="GO" id="GO:0005840">
    <property type="term" value="C:ribosome"/>
    <property type="evidence" value="ECO:0007669"/>
    <property type="project" value="UniProtKB-KW"/>
</dbReference>
<dbReference type="InterPro" id="IPR003256">
    <property type="entry name" value="Ribosomal_uL24"/>
</dbReference>
<evidence type="ECO:0000256" key="3">
    <source>
        <dbReference type="ARBA" id="ARBA00023274"/>
    </source>
</evidence>
<dbReference type="InterPro" id="IPR008991">
    <property type="entry name" value="Translation_prot_SH3-like_sf"/>
</dbReference>
<evidence type="ECO:0000313" key="5">
    <source>
        <dbReference type="EMBL" id="KAK1750023.1"/>
    </source>
</evidence>
<evidence type="ECO:0000256" key="1">
    <source>
        <dbReference type="ARBA" id="ARBA00010618"/>
    </source>
</evidence>
<dbReference type="Proteomes" id="UP001239445">
    <property type="component" value="Unassembled WGS sequence"/>
</dbReference>
<keyword evidence="2" id="KW-0689">Ribosomal protein</keyword>
<dbReference type="GO" id="GO:0003735">
    <property type="term" value="F:structural constituent of ribosome"/>
    <property type="evidence" value="ECO:0007669"/>
    <property type="project" value="InterPro"/>
</dbReference>
<dbReference type="GO" id="GO:0003723">
    <property type="term" value="F:RNA binding"/>
    <property type="evidence" value="ECO:0007669"/>
    <property type="project" value="InterPro"/>
</dbReference>
<comment type="caution">
    <text evidence="5">The sequence shown here is derived from an EMBL/GenBank/DDBJ whole genome shotgun (WGS) entry which is preliminary data.</text>
</comment>
<keyword evidence="6" id="KW-1185">Reference proteome</keyword>
<name>A0AAJ0B1M2_9PEZI</name>
<dbReference type="CDD" id="cd06089">
    <property type="entry name" value="KOW_RPL26"/>
    <property type="match status" value="1"/>
</dbReference>
<keyword evidence="3" id="KW-0687">Ribonucleoprotein</keyword>
<dbReference type="Pfam" id="PF22682">
    <property type="entry name" value="Ribosomal_uL24m-like"/>
    <property type="match status" value="1"/>
</dbReference>
<proteinExistence type="inferred from homology"/>
<dbReference type="EMBL" id="MU839850">
    <property type="protein sequence ID" value="KAK1750023.1"/>
    <property type="molecule type" value="Genomic_DNA"/>
</dbReference>
<feature type="region of interest" description="Disordered" evidence="4">
    <location>
        <begin position="368"/>
        <end position="396"/>
    </location>
</feature>
<evidence type="ECO:0008006" key="7">
    <source>
        <dbReference type="Google" id="ProtNLM"/>
    </source>
</evidence>
<evidence type="ECO:0000256" key="2">
    <source>
        <dbReference type="ARBA" id="ARBA00022980"/>
    </source>
</evidence>
<dbReference type="AlphaFoldDB" id="A0AAJ0B1M2"/>
<evidence type="ECO:0000256" key="4">
    <source>
        <dbReference type="SAM" id="MobiDB-lite"/>
    </source>
</evidence>
<reference evidence="5" key="1">
    <citation type="submission" date="2023-06" db="EMBL/GenBank/DDBJ databases">
        <title>Genome-scale phylogeny and comparative genomics of the fungal order Sordariales.</title>
        <authorList>
            <consortium name="Lawrence Berkeley National Laboratory"/>
            <person name="Hensen N."/>
            <person name="Bonometti L."/>
            <person name="Westerberg I."/>
            <person name="Brannstrom I.O."/>
            <person name="Guillou S."/>
            <person name="Cros-Aarteil S."/>
            <person name="Calhoun S."/>
            <person name="Haridas S."/>
            <person name="Kuo A."/>
            <person name="Mondo S."/>
            <person name="Pangilinan J."/>
            <person name="Riley R."/>
            <person name="Labutti K."/>
            <person name="Andreopoulos B."/>
            <person name="Lipzen A."/>
            <person name="Chen C."/>
            <person name="Yanf M."/>
            <person name="Daum C."/>
            <person name="Ng V."/>
            <person name="Clum A."/>
            <person name="Steindorff A."/>
            <person name="Ohm R."/>
            <person name="Martin F."/>
            <person name="Silar P."/>
            <person name="Natvig D."/>
            <person name="Lalanne C."/>
            <person name="Gautier V."/>
            <person name="Ament-Velasquez S.L."/>
            <person name="Kruys A."/>
            <person name="Hutchinson M.I."/>
            <person name="Powell A.J."/>
            <person name="Barry K."/>
            <person name="Miller A.N."/>
            <person name="Grigoriev I.V."/>
            <person name="Debuchy R."/>
            <person name="Gladieux P."/>
            <person name="Thoren M.H."/>
            <person name="Johannesson H."/>
        </authorList>
    </citation>
    <scope>NUCLEOTIDE SEQUENCE</scope>
    <source>
        <strain evidence="5">PSN4</strain>
    </source>
</reference>
<dbReference type="GO" id="GO:1990904">
    <property type="term" value="C:ribonucleoprotein complex"/>
    <property type="evidence" value="ECO:0007669"/>
    <property type="project" value="UniProtKB-KW"/>
</dbReference>
<protein>
    <recommendedName>
        <fullName evidence="7">KOW domain-containing protein</fullName>
    </recommendedName>
</protein>
<feature type="compositionally biased region" description="Basic and acidic residues" evidence="4">
    <location>
        <begin position="16"/>
        <end position="25"/>
    </location>
</feature>
<organism evidence="5 6">
    <name type="scientific">Echria macrotheca</name>
    <dbReference type="NCBI Taxonomy" id="438768"/>
    <lineage>
        <taxon>Eukaryota</taxon>
        <taxon>Fungi</taxon>
        <taxon>Dikarya</taxon>
        <taxon>Ascomycota</taxon>
        <taxon>Pezizomycotina</taxon>
        <taxon>Sordariomycetes</taxon>
        <taxon>Sordariomycetidae</taxon>
        <taxon>Sordariales</taxon>
        <taxon>Schizotheciaceae</taxon>
        <taxon>Echria</taxon>
    </lineage>
</organism>
<dbReference type="Gene3D" id="2.30.30.30">
    <property type="match status" value="1"/>
</dbReference>
<dbReference type="PANTHER" id="PTHR12903">
    <property type="entry name" value="MITOCHONDRIAL RIBOSOMAL PROTEIN L24"/>
    <property type="match status" value="1"/>
</dbReference>
<accession>A0AAJ0B1M2</accession>
<dbReference type="InterPro" id="IPR041988">
    <property type="entry name" value="Ribosomal_uL24_KOW"/>
</dbReference>